<feature type="domain" description="Swiss Army Knife 2H phosphoesterase" evidence="2">
    <location>
        <begin position="52"/>
        <end position="189"/>
    </location>
</feature>
<evidence type="ECO:0000313" key="3">
    <source>
        <dbReference type="EMBL" id="KYG61339.1"/>
    </source>
</evidence>
<name>A0A150WEH9_BDEBC</name>
<organism evidence="3 4">
    <name type="scientific">Bdellovibrio bacteriovorus</name>
    <dbReference type="NCBI Taxonomy" id="959"/>
    <lineage>
        <taxon>Bacteria</taxon>
        <taxon>Pseudomonadati</taxon>
        <taxon>Bdellovibrionota</taxon>
        <taxon>Bdellovibrionia</taxon>
        <taxon>Bdellovibrionales</taxon>
        <taxon>Pseudobdellovibrionaceae</taxon>
        <taxon>Bdellovibrio</taxon>
    </lineage>
</organism>
<evidence type="ECO:0000313" key="4">
    <source>
        <dbReference type="Proteomes" id="UP000075391"/>
    </source>
</evidence>
<dbReference type="AlphaFoldDB" id="A0A150WEH9"/>
<evidence type="ECO:0000259" key="2">
    <source>
        <dbReference type="Pfam" id="PF22547"/>
    </source>
</evidence>
<sequence>MMRTFHGFIISLSLTACASSSPYKLSSLHYNESDLKVSSRSIASVDHKSPSNYLSLDLPYTAFEKLRVDLEKSQHVSLQHRGEAHITVITPPEYKKIQKKVSMKEIQALADKMDLKKAPYKLLCVGQGSLEDRGHKESTYYVVVESDRLFQIRKAVQMLYTSKGGKAQDFNPEAFHPHVTLGFTKRDLHLEDGITKDASSCIYSLRPEETAKN</sequence>
<dbReference type="EMBL" id="LUKF01000017">
    <property type="protein sequence ID" value="KYG61339.1"/>
    <property type="molecule type" value="Genomic_DNA"/>
</dbReference>
<evidence type="ECO:0000256" key="1">
    <source>
        <dbReference type="SAM" id="SignalP"/>
    </source>
</evidence>
<comment type="caution">
    <text evidence="3">The sequence shown here is derived from an EMBL/GenBank/DDBJ whole genome shotgun (WGS) entry which is preliminary data.</text>
</comment>
<feature type="chain" id="PRO_5007572394" description="Swiss Army Knife 2H phosphoesterase domain-containing protein" evidence="1">
    <location>
        <begin position="19"/>
        <end position="213"/>
    </location>
</feature>
<protein>
    <recommendedName>
        <fullName evidence="2">Swiss Army Knife 2H phosphoesterase domain-containing protein</fullName>
    </recommendedName>
</protein>
<dbReference type="InterPro" id="IPR009097">
    <property type="entry name" value="Cyclic_Pdiesterase"/>
</dbReference>
<dbReference type="Pfam" id="PF22547">
    <property type="entry name" value="2H-SAK"/>
    <property type="match status" value="1"/>
</dbReference>
<dbReference type="Gene3D" id="3.90.1140.10">
    <property type="entry name" value="Cyclic phosphodiesterase"/>
    <property type="match status" value="1"/>
</dbReference>
<feature type="signal peptide" evidence="1">
    <location>
        <begin position="1"/>
        <end position="18"/>
    </location>
</feature>
<proteinExistence type="predicted"/>
<dbReference type="SUPFAM" id="SSF55144">
    <property type="entry name" value="LigT-like"/>
    <property type="match status" value="1"/>
</dbReference>
<accession>A0A150WEH9</accession>
<dbReference type="OrthoDB" id="5647145at2"/>
<gene>
    <name evidence="3" type="ORF">AZI85_09945</name>
</gene>
<dbReference type="InterPro" id="IPR054498">
    <property type="entry name" value="2H-SAK"/>
</dbReference>
<keyword evidence="1" id="KW-0732">Signal</keyword>
<dbReference type="Proteomes" id="UP000075391">
    <property type="component" value="Unassembled WGS sequence"/>
</dbReference>
<dbReference type="PROSITE" id="PS51257">
    <property type="entry name" value="PROKAR_LIPOPROTEIN"/>
    <property type="match status" value="1"/>
</dbReference>
<reference evidence="3 4" key="1">
    <citation type="submission" date="2016-03" db="EMBL/GenBank/DDBJ databases">
        <authorList>
            <person name="Ploux O."/>
        </authorList>
    </citation>
    <scope>NUCLEOTIDE SEQUENCE [LARGE SCALE GENOMIC DNA]</scope>
    <source>
        <strain evidence="3 4">BER2</strain>
    </source>
</reference>